<dbReference type="AlphaFoldDB" id="A0A160FR96"/>
<gene>
    <name evidence="3" type="ORF">AYM40_21620</name>
</gene>
<evidence type="ECO:0000313" key="4">
    <source>
        <dbReference type="Proteomes" id="UP000076852"/>
    </source>
</evidence>
<feature type="transmembrane region" description="Helical" evidence="1">
    <location>
        <begin position="73"/>
        <end position="99"/>
    </location>
</feature>
<dbReference type="RefSeq" id="WP_063498326.1">
    <property type="nucleotide sequence ID" value="NZ_CP014579.1"/>
</dbReference>
<accession>A0A160FR96</accession>
<evidence type="ECO:0000259" key="2">
    <source>
        <dbReference type="Pfam" id="PF14237"/>
    </source>
</evidence>
<dbReference type="Proteomes" id="UP000076852">
    <property type="component" value="Chromosome 2"/>
</dbReference>
<name>A0A160FR96_9BURK</name>
<keyword evidence="1" id="KW-0472">Membrane</keyword>
<dbReference type="InterPro" id="IPR025640">
    <property type="entry name" value="GYF_2"/>
</dbReference>
<organism evidence="3 4">
    <name type="scientific">Paraburkholderia phytofirmans OLGA172</name>
    <dbReference type="NCBI Taxonomy" id="1417228"/>
    <lineage>
        <taxon>Bacteria</taxon>
        <taxon>Pseudomonadati</taxon>
        <taxon>Pseudomonadota</taxon>
        <taxon>Betaproteobacteria</taxon>
        <taxon>Burkholderiales</taxon>
        <taxon>Burkholderiaceae</taxon>
        <taxon>Paraburkholderia</taxon>
    </lineage>
</organism>
<dbReference type="EMBL" id="CP014579">
    <property type="protein sequence ID" value="ANB75028.1"/>
    <property type="molecule type" value="Genomic_DNA"/>
</dbReference>
<protein>
    <recommendedName>
        <fullName evidence="2">GYF domain-containing protein</fullName>
    </recommendedName>
</protein>
<feature type="domain" description="GYF" evidence="2">
    <location>
        <begin position="4"/>
        <end position="49"/>
    </location>
</feature>
<keyword evidence="4" id="KW-1185">Reference proteome</keyword>
<dbReference type="KEGG" id="buz:AYM40_21620"/>
<proteinExistence type="predicted"/>
<keyword evidence="1" id="KW-0812">Transmembrane</keyword>
<reference evidence="3 4" key="1">
    <citation type="journal article" date="2016" name="Gene">
        <title>PacBio SMRT assembly of a complex multi-replicon genome reveals chlorocatechol degradative operon in a region of genome plasticity.</title>
        <authorList>
            <person name="Ricker N."/>
            <person name="Shen S.Y."/>
            <person name="Goordial J."/>
            <person name="Jin S."/>
            <person name="Fulthorpe R.R."/>
        </authorList>
    </citation>
    <scope>NUCLEOTIDE SEQUENCE [LARGE SCALE GENOMIC DNA]</scope>
    <source>
        <strain evidence="3 4">OLGA172</strain>
    </source>
</reference>
<keyword evidence="1" id="KW-1133">Transmembrane helix</keyword>
<evidence type="ECO:0000256" key="1">
    <source>
        <dbReference type="SAM" id="Phobius"/>
    </source>
</evidence>
<sequence>MSAWHYEHNGQRLGSVSEEEIGNLIAARVIGPDTLVWRQGQADWTPLSKTDLASKLRSLNTPPALPAEKISHVIVWILAFTPLIAAFLQGFIGGIIYGSDTDLDVIMRRTWYFPILMNIGLSYLDEYKLRQAGVDTSDFGKMAWLVPVYLWKRAKTLKQTPVYFWIWVAMFVLSLFGDS</sequence>
<feature type="transmembrane region" description="Helical" evidence="1">
    <location>
        <begin position="160"/>
        <end position="177"/>
    </location>
</feature>
<dbReference type="OrthoDB" id="8859199at2"/>
<dbReference type="Pfam" id="PF14237">
    <property type="entry name" value="GYF_2"/>
    <property type="match status" value="1"/>
</dbReference>
<dbReference type="STRING" id="1804984.AYM40_21620"/>
<evidence type="ECO:0000313" key="3">
    <source>
        <dbReference type="EMBL" id="ANB75028.1"/>
    </source>
</evidence>